<accession>A0A8J7AMK3</accession>
<dbReference type="RefSeq" id="WP_194027811.1">
    <property type="nucleotide sequence ID" value="NZ_JADEWZ010000002.1"/>
</dbReference>
<comment type="caution">
    <text evidence="1">The sequence shown here is derived from an EMBL/GenBank/DDBJ whole genome shotgun (WGS) entry which is preliminary data.</text>
</comment>
<evidence type="ECO:0000313" key="2">
    <source>
        <dbReference type="Proteomes" id="UP000654482"/>
    </source>
</evidence>
<keyword evidence="2" id="KW-1185">Reference proteome</keyword>
<dbReference type="AlphaFoldDB" id="A0A8J7AMK3"/>
<dbReference type="Proteomes" id="UP000654482">
    <property type="component" value="Unassembled WGS sequence"/>
</dbReference>
<sequence length="87" mass="10066">MQVVCTEILSLAKEYQGDGLALLSLLRNLENLHRTINEELFQTSLPNSRHELYNFLRDIEETGGWPYIGRMKLRALLKNFESEGAKK</sequence>
<organism evidence="1 2">
    <name type="scientific">Lusitaniella coriacea LEGE 07157</name>
    <dbReference type="NCBI Taxonomy" id="945747"/>
    <lineage>
        <taxon>Bacteria</taxon>
        <taxon>Bacillati</taxon>
        <taxon>Cyanobacteriota</taxon>
        <taxon>Cyanophyceae</taxon>
        <taxon>Spirulinales</taxon>
        <taxon>Lusitaniellaceae</taxon>
        <taxon>Lusitaniella</taxon>
    </lineage>
</organism>
<reference evidence="1" key="1">
    <citation type="submission" date="2020-10" db="EMBL/GenBank/DDBJ databases">
        <authorList>
            <person name="Castelo-Branco R."/>
            <person name="Eusebio N."/>
            <person name="Adriana R."/>
            <person name="Vieira A."/>
            <person name="Brugerolle De Fraissinette N."/>
            <person name="Rezende De Castro R."/>
            <person name="Schneider M.P."/>
            <person name="Vasconcelos V."/>
            <person name="Leao P.N."/>
        </authorList>
    </citation>
    <scope>NUCLEOTIDE SEQUENCE</scope>
    <source>
        <strain evidence="1">LEGE 07157</strain>
    </source>
</reference>
<gene>
    <name evidence="1" type="ORF">IQ249_01790</name>
</gene>
<name>A0A8J7AMK3_9CYAN</name>
<dbReference type="EMBL" id="JADEWZ010000002">
    <property type="protein sequence ID" value="MBE9114618.1"/>
    <property type="molecule type" value="Genomic_DNA"/>
</dbReference>
<protein>
    <submittedName>
        <fullName evidence="1">Uncharacterized protein</fullName>
    </submittedName>
</protein>
<evidence type="ECO:0000313" key="1">
    <source>
        <dbReference type="EMBL" id="MBE9114618.1"/>
    </source>
</evidence>
<proteinExistence type="predicted"/>